<dbReference type="Gene3D" id="3.40.50.2300">
    <property type="match status" value="1"/>
</dbReference>
<proteinExistence type="predicted"/>
<accession>A0AAU7CNT1</accession>
<feature type="domain" description="Response regulatory" evidence="3">
    <location>
        <begin position="4"/>
        <end position="120"/>
    </location>
</feature>
<dbReference type="InterPro" id="IPR001789">
    <property type="entry name" value="Sig_transdc_resp-reg_receiver"/>
</dbReference>
<name>A0AAU7CNT1_9BACT</name>
<dbReference type="InterPro" id="IPR050595">
    <property type="entry name" value="Bact_response_regulator"/>
</dbReference>
<evidence type="ECO:0000259" key="3">
    <source>
        <dbReference type="PROSITE" id="PS50110"/>
    </source>
</evidence>
<evidence type="ECO:0000256" key="2">
    <source>
        <dbReference type="PROSITE-ProRule" id="PRU00169"/>
    </source>
</evidence>
<protein>
    <submittedName>
        <fullName evidence="4">Response regulator</fullName>
    </submittedName>
</protein>
<dbReference type="RefSeq" id="WP_406699930.1">
    <property type="nucleotide sequence ID" value="NZ_CP155447.1"/>
</dbReference>
<organism evidence="4">
    <name type="scientific">Singulisphaera sp. Ch08</name>
    <dbReference type="NCBI Taxonomy" id="3120278"/>
    <lineage>
        <taxon>Bacteria</taxon>
        <taxon>Pseudomonadati</taxon>
        <taxon>Planctomycetota</taxon>
        <taxon>Planctomycetia</taxon>
        <taxon>Isosphaerales</taxon>
        <taxon>Isosphaeraceae</taxon>
        <taxon>Singulisphaera</taxon>
    </lineage>
</organism>
<keyword evidence="1 2" id="KW-0597">Phosphoprotein</keyword>
<dbReference type="PROSITE" id="PS50110">
    <property type="entry name" value="RESPONSE_REGULATORY"/>
    <property type="match status" value="1"/>
</dbReference>
<dbReference type="AlphaFoldDB" id="A0AAU7CNT1"/>
<sequence length="130" mass="14478">MGVNIVLADDEPDLRAVYSTCLRAAGHEVWEACDGEEAIVLVVDRKPALLILDVWMPKLNGFEVLERLRDETETANLKVVMLSNLGDSDTRLEGYSVGVTDYWVKGLSLTDLQERVERILADMELTTDPG</sequence>
<evidence type="ECO:0000313" key="4">
    <source>
        <dbReference type="EMBL" id="XBH07084.1"/>
    </source>
</evidence>
<dbReference type="GO" id="GO:0000160">
    <property type="term" value="P:phosphorelay signal transduction system"/>
    <property type="evidence" value="ECO:0007669"/>
    <property type="project" value="InterPro"/>
</dbReference>
<reference evidence="4" key="1">
    <citation type="submission" date="2024-05" db="EMBL/GenBank/DDBJ databases">
        <title>Planctomycetes of the genus Singulisphaera possess chitinolytic capabilities.</title>
        <authorList>
            <person name="Ivanova A."/>
        </authorList>
    </citation>
    <scope>NUCLEOTIDE SEQUENCE</scope>
    <source>
        <strain evidence="4">Ch08T</strain>
    </source>
</reference>
<dbReference type="SMART" id="SM00448">
    <property type="entry name" value="REC"/>
    <property type="match status" value="1"/>
</dbReference>
<dbReference type="PANTHER" id="PTHR44591">
    <property type="entry name" value="STRESS RESPONSE REGULATOR PROTEIN 1"/>
    <property type="match status" value="1"/>
</dbReference>
<dbReference type="Pfam" id="PF00072">
    <property type="entry name" value="Response_reg"/>
    <property type="match status" value="1"/>
</dbReference>
<feature type="modified residue" description="4-aspartylphosphate" evidence="2">
    <location>
        <position position="53"/>
    </location>
</feature>
<evidence type="ECO:0000256" key="1">
    <source>
        <dbReference type="ARBA" id="ARBA00022553"/>
    </source>
</evidence>
<dbReference type="EMBL" id="CP155447">
    <property type="protein sequence ID" value="XBH07084.1"/>
    <property type="molecule type" value="Genomic_DNA"/>
</dbReference>
<dbReference type="PANTHER" id="PTHR44591:SF3">
    <property type="entry name" value="RESPONSE REGULATORY DOMAIN-CONTAINING PROTEIN"/>
    <property type="match status" value="1"/>
</dbReference>
<dbReference type="SUPFAM" id="SSF52172">
    <property type="entry name" value="CheY-like"/>
    <property type="match status" value="1"/>
</dbReference>
<gene>
    <name evidence="4" type="ORF">V5E97_13890</name>
</gene>
<dbReference type="InterPro" id="IPR011006">
    <property type="entry name" value="CheY-like_superfamily"/>
</dbReference>